<dbReference type="Proteomes" id="UP000598360">
    <property type="component" value="Unassembled WGS sequence"/>
</dbReference>
<evidence type="ECO:0008006" key="3">
    <source>
        <dbReference type="Google" id="ProtNLM"/>
    </source>
</evidence>
<dbReference type="EMBL" id="JADEYC010000021">
    <property type="protein sequence ID" value="MBE9375566.1"/>
    <property type="molecule type" value="Genomic_DNA"/>
</dbReference>
<dbReference type="SUPFAM" id="SSF52540">
    <property type="entry name" value="P-loop containing nucleoside triphosphate hydrolases"/>
    <property type="match status" value="1"/>
</dbReference>
<dbReference type="AlphaFoldDB" id="A0A929BCL8"/>
<organism evidence="1 2">
    <name type="scientific">Saccharopolyspora montiporae</name>
    <dbReference type="NCBI Taxonomy" id="2781240"/>
    <lineage>
        <taxon>Bacteria</taxon>
        <taxon>Bacillati</taxon>
        <taxon>Actinomycetota</taxon>
        <taxon>Actinomycetes</taxon>
        <taxon>Pseudonocardiales</taxon>
        <taxon>Pseudonocardiaceae</taxon>
        <taxon>Saccharopolyspora</taxon>
    </lineage>
</organism>
<accession>A0A929BCL8</accession>
<keyword evidence="2" id="KW-1185">Reference proteome</keyword>
<dbReference type="InterPro" id="IPR027417">
    <property type="entry name" value="P-loop_NTPase"/>
</dbReference>
<reference evidence="1" key="1">
    <citation type="submission" date="2020-10" db="EMBL/GenBank/DDBJ databases">
        <title>Diversity and distribution of actinomycetes associated with coral in the coast of Hainan.</title>
        <authorList>
            <person name="Li F."/>
        </authorList>
    </citation>
    <scope>NUCLEOTIDE SEQUENCE</scope>
    <source>
        <strain evidence="1">HNM0983</strain>
    </source>
</reference>
<sequence length="218" mass="23124">MHIVASNVAVTRAAGRMLAPTSLEVRSGELLVVAGDPHDGHTALALVLSGRMRPGEGTVHLDDDRSPAALRRAVSVVDAPGVTEPDGAVPLHDVIAEGLSLAGRRSGRRSVRTWLHERGIADRAKDRFEHLPHPERTRVLVDLARLPRTTGALVLDSPDRHGTDPTAWHPAAAEQAQRGLAVIVLCAPHSAERLDIPVARIGADNIPRSTPDSPEGAA</sequence>
<dbReference type="RefSeq" id="WP_193929001.1">
    <property type="nucleotide sequence ID" value="NZ_JADEYC010000021.1"/>
</dbReference>
<dbReference type="CDD" id="cd00267">
    <property type="entry name" value="ABC_ATPase"/>
    <property type="match status" value="1"/>
</dbReference>
<proteinExistence type="predicted"/>
<evidence type="ECO:0000313" key="2">
    <source>
        <dbReference type="Proteomes" id="UP000598360"/>
    </source>
</evidence>
<dbReference type="Gene3D" id="3.40.50.300">
    <property type="entry name" value="P-loop containing nucleotide triphosphate hydrolases"/>
    <property type="match status" value="1"/>
</dbReference>
<comment type="caution">
    <text evidence="1">The sequence shown here is derived from an EMBL/GenBank/DDBJ whole genome shotgun (WGS) entry which is preliminary data.</text>
</comment>
<evidence type="ECO:0000313" key="1">
    <source>
        <dbReference type="EMBL" id="MBE9375566.1"/>
    </source>
</evidence>
<name>A0A929BCL8_9PSEU</name>
<gene>
    <name evidence="1" type="ORF">IQ251_14020</name>
</gene>
<protein>
    <recommendedName>
        <fullName evidence="3">ABC transporter family protein</fullName>
    </recommendedName>
</protein>